<comment type="caution">
    <text evidence="3">The sequence shown here is derived from an EMBL/GenBank/DDBJ whole genome shotgun (WGS) entry which is preliminary data.</text>
</comment>
<protein>
    <submittedName>
        <fullName evidence="3">Bystin</fullName>
    </submittedName>
</protein>
<keyword evidence="4" id="KW-1185">Reference proteome</keyword>
<dbReference type="PANTHER" id="PTHR12821">
    <property type="entry name" value="BYSTIN"/>
    <property type="match status" value="1"/>
</dbReference>
<dbReference type="EMBL" id="VDLU01000002">
    <property type="protein sequence ID" value="TNJ28215.1"/>
    <property type="molecule type" value="Genomic_DNA"/>
</dbReference>
<dbReference type="Proteomes" id="UP000315496">
    <property type="component" value="Chromosome 2"/>
</dbReference>
<dbReference type="GO" id="GO:0005737">
    <property type="term" value="C:cytoplasm"/>
    <property type="evidence" value="ECO:0007669"/>
    <property type="project" value="TreeGrafter"/>
</dbReference>
<dbReference type="InterPro" id="IPR007955">
    <property type="entry name" value="Bystin"/>
</dbReference>
<dbReference type="VEuPathDB" id="GiardiaDB:GMRT_14367"/>
<evidence type="ECO:0000256" key="2">
    <source>
        <dbReference type="SAM" id="MobiDB-lite"/>
    </source>
</evidence>
<evidence type="ECO:0000313" key="3">
    <source>
        <dbReference type="EMBL" id="TNJ28215.1"/>
    </source>
</evidence>
<proteinExistence type="inferred from homology"/>
<sequence>MTKRHPPHDTRGRKSLAAGPQKHRQKRPAPKARPMQVQKRYNDKEDYITDADFDEEVGADTLHALHIPIQSSVSQISLRAESKSQRVMERLHQEIDLEDMKTAQGMLDLFGPDVSAGEGTLAISPTLEMEISLAAEQALRNDMAHSNDHERSTVPFADTLSMAAKSILADPDLGASLRETGLILKKYKSGTLPKILLGIPSSSAWEPVLELTNPSEWSPHATLAITRLFISKLSEDQAYLFNKNILLNRVRVELRSSQKLPIHLFDALGKATFKPRAFYKGIIFPLAQTDACSVLIKAASSVLKRASIPGQISSPALVHLTNMPHNGAVAAFIAVILDKNYTFPVSTLNHVITFYEQVARDNVSSQLPLVYHVGLMTLVRKYGVALQGEQQLRLVEIVRLAPHTGGISDEILRLLRENVGSFGGPFTFRSDELAI</sequence>
<dbReference type="GO" id="GO:0006364">
    <property type="term" value="P:rRNA processing"/>
    <property type="evidence" value="ECO:0007669"/>
    <property type="project" value="TreeGrafter"/>
</dbReference>
<dbReference type="GO" id="GO:0030688">
    <property type="term" value="C:preribosome, small subunit precursor"/>
    <property type="evidence" value="ECO:0007669"/>
    <property type="project" value="TreeGrafter"/>
</dbReference>
<dbReference type="GO" id="GO:0005730">
    <property type="term" value="C:nucleolus"/>
    <property type="evidence" value="ECO:0007669"/>
    <property type="project" value="TreeGrafter"/>
</dbReference>
<reference evidence="3 4" key="1">
    <citation type="submission" date="2019-05" db="EMBL/GenBank/DDBJ databases">
        <title>The compact genome of Giardia muris reveals important steps in the evolution of intestinal protozoan parasites.</title>
        <authorList>
            <person name="Xu F."/>
            <person name="Jimenez-Gonzalez A."/>
            <person name="Einarsson E."/>
            <person name="Astvaldsson A."/>
            <person name="Peirasmaki D."/>
            <person name="Eckmann L."/>
            <person name="Andersson J.O."/>
            <person name="Svard S.G."/>
            <person name="Jerlstrom-Hultqvist J."/>
        </authorList>
    </citation>
    <scope>NUCLEOTIDE SEQUENCE [LARGE SCALE GENOMIC DNA]</scope>
    <source>
        <strain evidence="3 4">Roberts-Thomson</strain>
    </source>
</reference>
<evidence type="ECO:0000313" key="4">
    <source>
        <dbReference type="Proteomes" id="UP000315496"/>
    </source>
</evidence>
<gene>
    <name evidence="3" type="ORF">GMRT_14367</name>
</gene>
<name>A0A4Z1ST88_GIAMU</name>
<feature type="region of interest" description="Disordered" evidence="2">
    <location>
        <begin position="1"/>
        <end position="40"/>
    </location>
</feature>
<dbReference type="AlphaFoldDB" id="A0A4Z1ST88"/>
<comment type="similarity">
    <text evidence="1">Belongs to the bystin family.</text>
</comment>
<dbReference type="Gene3D" id="1.25.40.480">
    <property type="match status" value="1"/>
</dbReference>
<dbReference type="PANTHER" id="PTHR12821:SF0">
    <property type="entry name" value="BYSTIN"/>
    <property type="match status" value="1"/>
</dbReference>
<evidence type="ECO:0000256" key="1">
    <source>
        <dbReference type="ARBA" id="ARBA00007114"/>
    </source>
</evidence>
<accession>A0A4Z1ST88</accession>
<organism evidence="3 4">
    <name type="scientific">Giardia muris</name>
    <dbReference type="NCBI Taxonomy" id="5742"/>
    <lineage>
        <taxon>Eukaryota</taxon>
        <taxon>Metamonada</taxon>
        <taxon>Diplomonadida</taxon>
        <taxon>Hexamitidae</taxon>
        <taxon>Giardiinae</taxon>
        <taxon>Giardia</taxon>
    </lineage>
</organism>
<feature type="compositionally biased region" description="Basic residues" evidence="2">
    <location>
        <begin position="21"/>
        <end position="30"/>
    </location>
</feature>
<dbReference type="OrthoDB" id="2192561at2759"/>
<dbReference type="Pfam" id="PF05291">
    <property type="entry name" value="Bystin"/>
    <property type="match status" value="1"/>
</dbReference>
<dbReference type="GO" id="GO:0030515">
    <property type="term" value="F:snoRNA binding"/>
    <property type="evidence" value="ECO:0007669"/>
    <property type="project" value="TreeGrafter"/>
</dbReference>